<dbReference type="InterPro" id="IPR044564">
    <property type="entry name" value="Na_chnl_inactivation_gate"/>
</dbReference>
<dbReference type="Gene3D" id="1.10.287.70">
    <property type="match status" value="4"/>
</dbReference>
<feature type="transmembrane region" description="Helical" evidence="8">
    <location>
        <begin position="1205"/>
        <end position="1225"/>
    </location>
</feature>
<keyword evidence="12" id="KW-1185">Reference proteome</keyword>
<reference evidence="11 12" key="1">
    <citation type="journal article" date="2018" name="G3 (Bethesda)">
        <title>A High-Quality Reference Genome for the Invasive Mosquitofish Gambusia affinis Using a Chicago Library.</title>
        <authorList>
            <person name="Hoffberg S.L."/>
            <person name="Troendle N.J."/>
            <person name="Glenn T.C."/>
            <person name="Mahmud O."/>
            <person name="Louha S."/>
            <person name="Chalopin D."/>
            <person name="Bennetzen J.L."/>
            <person name="Mauricio R."/>
        </authorList>
    </citation>
    <scope>NUCLEOTIDE SEQUENCE [LARGE SCALE GENOMIC DNA]</scope>
    <source>
        <strain evidence="11">NE01/NJP1002.9</strain>
        <tissue evidence="11">Muscle</tissue>
    </source>
</reference>
<dbReference type="Gene3D" id="1.20.120.350">
    <property type="entry name" value="Voltage-gated potassium channels. Chain C"/>
    <property type="match status" value="4"/>
</dbReference>
<feature type="region of interest" description="Disordered" evidence="7">
    <location>
        <begin position="757"/>
        <end position="779"/>
    </location>
</feature>
<dbReference type="InterPro" id="IPR027359">
    <property type="entry name" value="Volt_channel_dom_sf"/>
</dbReference>
<evidence type="ECO:0000259" key="9">
    <source>
        <dbReference type="Pfam" id="PF00520"/>
    </source>
</evidence>
<feature type="transmembrane region" description="Helical" evidence="8">
    <location>
        <begin position="7"/>
        <end position="28"/>
    </location>
</feature>
<feature type="transmembrane region" description="Helical" evidence="8">
    <location>
        <begin position="545"/>
        <end position="577"/>
    </location>
</feature>
<dbReference type="EMBL" id="NHOQ01001396">
    <property type="protein sequence ID" value="PWA24693.1"/>
    <property type="molecule type" value="Genomic_DNA"/>
</dbReference>
<evidence type="ECO:0008006" key="13">
    <source>
        <dbReference type="Google" id="ProtNLM"/>
    </source>
</evidence>
<feature type="transmembrane region" description="Helical" evidence="8">
    <location>
        <begin position="477"/>
        <end position="495"/>
    </location>
</feature>
<evidence type="ECO:0000256" key="7">
    <source>
        <dbReference type="SAM" id="MobiDB-lite"/>
    </source>
</evidence>
<dbReference type="GO" id="GO:0001518">
    <property type="term" value="C:voltage-gated sodium channel complex"/>
    <property type="evidence" value="ECO:0007669"/>
    <property type="project" value="TreeGrafter"/>
</dbReference>
<feature type="compositionally biased region" description="Basic and acidic residues" evidence="7">
    <location>
        <begin position="699"/>
        <end position="716"/>
    </location>
</feature>
<evidence type="ECO:0000256" key="5">
    <source>
        <dbReference type="ARBA" id="ARBA00022989"/>
    </source>
</evidence>
<feature type="transmembrane region" description="Helical" evidence="8">
    <location>
        <begin position="125"/>
        <end position="145"/>
    </location>
</feature>
<organism evidence="11 12">
    <name type="scientific">Gambusia affinis</name>
    <name type="common">Western mosquitofish</name>
    <name type="synonym">Heterandria affinis</name>
    <dbReference type="NCBI Taxonomy" id="33528"/>
    <lineage>
        <taxon>Eukaryota</taxon>
        <taxon>Metazoa</taxon>
        <taxon>Chordata</taxon>
        <taxon>Craniata</taxon>
        <taxon>Vertebrata</taxon>
        <taxon>Euteleostomi</taxon>
        <taxon>Actinopterygii</taxon>
        <taxon>Neopterygii</taxon>
        <taxon>Teleostei</taxon>
        <taxon>Neoteleostei</taxon>
        <taxon>Acanthomorphata</taxon>
        <taxon>Ovalentaria</taxon>
        <taxon>Atherinomorphae</taxon>
        <taxon>Cyprinodontiformes</taxon>
        <taxon>Poeciliidae</taxon>
        <taxon>Poeciliinae</taxon>
        <taxon>Gambusia</taxon>
    </lineage>
</organism>
<feature type="region of interest" description="Disordered" evidence="7">
    <location>
        <begin position="699"/>
        <end position="738"/>
    </location>
</feature>
<dbReference type="Proteomes" id="UP000250572">
    <property type="component" value="Unassembled WGS sequence"/>
</dbReference>
<feature type="transmembrane region" description="Helical" evidence="8">
    <location>
        <begin position="1262"/>
        <end position="1285"/>
    </location>
</feature>
<feature type="domain" description="Ion transport" evidence="9">
    <location>
        <begin position="826"/>
        <end position="1093"/>
    </location>
</feature>
<dbReference type="FunFam" id="1.20.120.350:FF:000068">
    <property type="entry name" value="Sodium channel protein"/>
    <property type="match status" value="1"/>
</dbReference>
<dbReference type="InterPro" id="IPR043203">
    <property type="entry name" value="VGCC_Ca_Na"/>
</dbReference>
<feature type="transmembrane region" description="Helical" evidence="8">
    <location>
        <begin position="1064"/>
        <end position="1087"/>
    </location>
</feature>
<keyword evidence="6 8" id="KW-0472">Membrane</keyword>
<gene>
    <name evidence="11" type="ORF">CCH79_00010185</name>
</gene>
<evidence type="ECO:0000256" key="2">
    <source>
        <dbReference type="ARBA" id="ARBA00004236"/>
    </source>
</evidence>
<dbReference type="InterPro" id="IPR058542">
    <property type="entry name" value="IQ_SCN5A_C"/>
</dbReference>
<feature type="compositionally biased region" description="Basic and acidic residues" evidence="7">
    <location>
        <begin position="762"/>
        <end position="772"/>
    </location>
</feature>
<feature type="transmembrane region" description="Helical" evidence="8">
    <location>
        <begin position="40"/>
        <end position="59"/>
    </location>
</feature>
<evidence type="ECO:0000313" key="12">
    <source>
        <dbReference type="Proteomes" id="UP000250572"/>
    </source>
</evidence>
<feature type="transmembrane region" description="Helical" evidence="8">
    <location>
        <begin position="1175"/>
        <end position="1193"/>
    </location>
</feature>
<comment type="caution">
    <text evidence="11">The sequence shown here is derived from an EMBL/GenBank/DDBJ whole genome shotgun (WGS) entry which is preliminary data.</text>
</comment>
<feature type="transmembrane region" description="Helical" evidence="8">
    <location>
        <begin position="437"/>
        <end position="457"/>
    </location>
</feature>
<feature type="domain" description="Ion transport" evidence="9">
    <location>
        <begin position="10"/>
        <end position="342"/>
    </location>
</feature>
<feature type="region of interest" description="Disordered" evidence="7">
    <location>
        <begin position="372"/>
        <end position="393"/>
    </location>
</feature>
<feature type="domain" description="Ion transport" evidence="9">
    <location>
        <begin position="1144"/>
        <end position="1379"/>
    </location>
</feature>
<feature type="transmembrane region" description="Helical" evidence="8">
    <location>
        <begin position="828"/>
        <end position="846"/>
    </location>
</feature>
<keyword evidence="3" id="KW-1003">Cell membrane</keyword>
<dbReference type="GO" id="GO:0086010">
    <property type="term" value="P:membrane depolarization during action potential"/>
    <property type="evidence" value="ECO:0007669"/>
    <property type="project" value="TreeGrafter"/>
</dbReference>
<feature type="transmembrane region" description="Helical" evidence="8">
    <location>
        <begin position="1297"/>
        <end position="1322"/>
    </location>
</feature>
<evidence type="ECO:0000256" key="3">
    <source>
        <dbReference type="ARBA" id="ARBA00022475"/>
    </source>
</evidence>
<evidence type="ECO:0000256" key="4">
    <source>
        <dbReference type="ARBA" id="ARBA00022692"/>
    </source>
</evidence>
<evidence type="ECO:0000256" key="6">
    <source>
        <dbReference type="ARBA" id="ARBA00023136"/>
    </source>
</evidence>
<sequence>MLLAGFALARVFHVFFILTILTNCILMTMPHMSWTRDVEYVFMIIYIGELILKLLSRGISFGRFTFLRDPWNWLDVLNITASVIAMSVGLREFAALKTISRVLKLFSYVPGLKKTAERLVQSLKWLAIAMVLMVFVLSILALIGMQFFMGVLKHKCVISSPSGKTDTQTTEQPEYFVTDNETINFYDNFVFEHYINKGENLFFMPGQSDPMLCGNSSDSRYKPETAVTACDDVSRRCPRGFTCIKTGRNPEYGFTSFDTFSWSLLAVVRIAMRDLLDVLLQLLLFVIIFLSNPYNRLVIPQTLQAAGKAYMSAFVLIFFPGCFLVVSFFVAAVAMALVKQEKGEAAEAKKTEEEFSWIVKVLKKREDSEVTGETALLEEHDSPQKKKPAARTLDQENVTVEDTKDEVQPSCCSCADRILQGECCICSQWLKLKLRPFVLSQFFDLGIIVCIIVNTIFMAMDHHQMRLEFEETLSNSHVVFTAIFTAELLLKVLALGIKGYFKVSWHIFDFIIVIFSLLELCLIYVEGLSLLRSVRLLRPLRLGRWWSALGMLMKITWFSVGNLCVVLIFMVFMFAVVGTQLFQQNYEENTCMSSSRCKLPRWHMMDFSHSFLLVFRVLSGKWIECMWDCMKISNKGLCVIYYMAVMLIGNILVVNLFLYLFLSPSCTNKPGAAGGQGPNKHHAGSWILESFRALTGKRTDANTDQKVESKNKDRQDNLALTPVSSGQPSLRHHSNDSIKDSSVVELSSCPGNNFKIQADTNNEEKKKNHGDVQELQDNKNQTENSPGDCCCAICCNCCPIQDIETSRGAGRGWYKFRKACLLVVQHRLFENFIIFIILLSSAALALEDTMLFHRPVLQMVLDKADQMFTFLFLMEMLLKWTAFGFKKYFSSFWCWLDFLILDVSLFSSVCVMLGYSAAYLRTLRALRTLRVPSRFKGMRVVLRVMAATAPPMCNSLLVVLFVWLIFSILGVNLFAGRFAYCSNHTDGIISEVNNRTQCYELNDSSLPADVYWKYPEFNFDHVAMGLLSLLILATSADWKEIIYAAVDSTEVDIQPVYESRPVMYLYFVLFIIFGCFFSANLFIRFFVDALHQLSNKISKHVFMTEEQLKFHSTVRKMFPKSPEKAAPRPTNRFQARLFDLVTAPLFEILVVALICVNVVVMMMDSDDLSEQGQELLMWFLFIFIILYCIEFFLKITALRRHYFSFGLNILDFVVFIFMVLGLFFTDLLERYFISPTAFFLLRLARISRVLPFCRLGRRIQMLLTGFMMSLPALMNIGLLFLLVVYTYSFVGMRIFSMINFGTIGDSMISMILFSPSSTWSLLVRNSMKYSPPTVMPLWSWANLSAGIVFFCSYVLLHLLLVVHLFIAVILESFNSREAEEAVLLQMFYNTWRKFDPEASQVIQYSELSDFCDALQDPLRIPKPNNIRLVNMDLPLLPGDQICCLDVLKALMTQTFGEESEMDSLKAQLEKKFTGNNTTQVSLEPISSTLQRKQEEVAAAVIQRAFRKHQAQKGAPGQPEDKTTGVSASSQ</sequence>
<dbReference type="GO" id="GO:0005248">
    <property type="term" value="F:voltage-gated sodium channel activity"/>
    <property type="evidence" value="ECO:0007669"/>
    <property type="project" value="TreeGrafter"/>
</dbReference>
<keyword evidence="4 8" id="KW-0812">Transmembrane</keyword>
<feature type="domain" description="Ion transport" evidence="9">
    <location>
        <begin position="441"/>
        <end position="658"/>
    </location>
</feature>
<dbReference type="PANTHER" id="PTHR10037">
    <property type="entry name" value="VOLTAGE-GATED CATION CHANNEL CALCIUM AND SODIUM"/>
    <property type="match status" value="1"/>
</dbReference>
<accession>A0A315VQS1</accession>
<dbReference type="PANTHER" id="PTHR10037:SF288">
    <property type="entry name" value="SODIUM CHANNEL PROTEIN PARA"/>
    <property type="match status" value="1"/>
</dbReference>
<dbReference type="InterPro" id="IPR005821">
    <property type="entry name" value="Ion_trans_dom"/>
</dbReference>
<dbReference type="Gene3D" id="1.10.238.10">
    <property type="entry name" value="EF-hand"/>
    <property type="match status" value="1"/>
</dbReference>
<dbReference type="GO" id="GO:0019228">
    <property type="term" value="P:neuronal action potential"/>
    <property type="evidence" value="ECO:0007669"/>
    <property type="project" value="TreeGrafter"/>
</dbReference>
<feature type="transmembrane region" description="Helical" evidence="8">
    <location>
        <begin position="275"/>
        <end position="294"/>
    </location>
</feature>
<feature type="domain" description="SCN5A-like C-terminal IQ motif" evidence="10">
    <location>
        <begin position="1487"/>
        <end position="1510"/>
    </location>
</feature>
<feature type="transmembrane region" description="Helical" evidence="8">
    <location>
        <begin position="1343"/>
        <end position="1370"/>
    </location>
</feature>
<feature type="transmembrane region" description="Helical" evidence="8">
    <location>
        <begin position="1137"/>
        <end position="1163"/>
    </location>
</feature>
<evidence type="ECO:0000256" key="8">
    <source>
        <dbReference type="SAM" id="Phobius"/>
    </source>
</evidence>
<evidence type="ECO:0000313" key="11">
    <source>
        <dbReference type="EMBL" id="PWA24693.1"/>
    </source>
</evidence>
<name>A0A315VQS1_GAMAF</name>
<dbReference type="SUPFAM" id="SSF81324">
    <property type="entry name" value="Voltage-gated potassium channels"/>
    <property type="match status" value="4"/>
</dbReference>
<dbReference type="CDD" id="cd13433">
    <property type="entry name" value="Na_channel_gate"/>
    <property type="match status" value="1"/>
</dbReference>
<keyword evidence="5 8" id="KW-1133">Transmembrane helix</keyword>
<evidence type="ECO:0000259" key="10">
    <source>
        <dbReference type="Pfam" id="PF24609"/>
    </source>
</evidence>
<dbReference type="Gene3D" id="1.20.5.1190">
    <property type="entry name" value="iswi atpase"/>
    <property type="match status" value="1"/>
</dbReference>
<feature type="transmembrane region" description="Helical" evidence="8">
    <location>
        <begin position="639"/>
        <end position="662"/>
    </location>
</feature>
<dbReference type="Pfam" id="PF00520">
    <property type="entry name" value="Ion_trans"/>
    <property type="match status" value="4"/>
</dbReference>
<feature type="transmembrane region" description="Helical" evidence="8">
    <location>
        <begin position="898"/>
        <end position="920"/>
    </location>
</feature>
<comment type="subcellular location">
    <subcellularLocation>
        <location evidence="2">Cell membrane</location>
    </subcellularLocation>
    <subcellularLocation>
        <location evidence="1">Membrane</location>
        <topology evidence="1">Multi-pass membrane protein</topology>
    </subcellularLocation>
</comment>
<feature type="transmembrane region" description="Helical" evidence="8">
    <location>
        <begin position="314"/>
        <end position="338"/>
    </location>
</feature>
<proteinExistence type="predicted"/>
<feature type="region of interest" description="Disordered" evidence="7">
    <location>
        <begin position="1507"/>
        <end position="1530"/>
    </location>
</feature>
<feature type="transmembrane region" description="Helical" evidence="8">
    <location>
        <begin position="940"/>
        <end position="966"/>
    </location>
</feature>
<protein>
    <recommendedName>
        <fullName evidence="13">Sodium channel protein</fullName>
    </recommendedName>
</protein>
<evidence type="ECO:0000256" key="1">
    <source>
        <dbReference type="ARBA" id="ARBA00004141"/>
    </source>
</evidence>
<dbReference type="STRING" id="33528.ENSGAFP00000032618"/>
<dbReference type="Pfam" id="PF24609">
    <property type="entry name" value="IQ_SCN5A_C"/>
    <property type="match status" value="1"/>
</dbReference>
<feature type="transmembrane region" description="Helical" evidence="8">
    <location>
        <begin position="507"/>
        <end position="525"/>
    </location>
</feature>